<reference evidence="3" key="1">
    <citation type="journal article" date="2019" name="Int. J. Syst. Evol. Microbiol.">
        <title>The Global Catalogue of Microorganisms (GCM) 10K type strain sequencing project: providing services to taxonomists for standard genome sequencing and annotation.</title>
        <authorList>
            <consortium name="The Broad Institute Genomics Platform"/>
            <consortium name="The Broad Institute Genome Sequencing Center for Infectious Disease"/>
            <person name="Wu L."/>
            <person name="Ma J."/>
        </authorList>
    </citation>
    <scope>NUCLEOTIDE SEQUENCE [LARGE SCALE GENOMIC DNA]</scope>
    <source>
        <strain evidence="3">DT72</strain>
    </source>
</reference>
<evidence type="ECO:0000256" key="1">
    <source>
        <dbReference type="SAM" id="MobiDB-lite"/>
    </source>
</evidence>
<evidence type="ECO:0000313" key="3">
    <source>
        <dbReference type="Proteomes" id="UP001597286"/>
    </source>
</evidence>
<accession>A0ABW4NYZ0</accession>
<dbReference type="EMBL" id="JBHUFB010000007">
    <property type="protein sequence ID" value="MFD1811417.1"/>
    <property type="molecule type" value="Genomic_DNA"/>
</dbReference>
<feature type="region of interest" description="Disordered" evidence="1">
    <location>
        <begin position="73"/>
        <end position="101"/>
    </location>
</feature>
<feature type="compositionally biased region" description="Basic and acidic residues" evidence="1">
    <location>
        <begin position="77"/>
        <end position="101"/>
    </location>
</feature>
<comment type="caution">
    <text evidence="2">The sequence shown here is derived from an EMBL/GenBank/DDBJ whole genome shotgun (WGS) entry which is preliminary data.</text>
</comment>
<name>A0ABW4NYZ0_9NOCA</name>
<keyword evidence="3" id="KW-1185">Reference proteome</keyword>
<organism evidence="2 3">
    <name type="scientific">Rhodococcus gannanensis</name>
    <dbReference type="NCBI Taxonomy" id="1960308"/>
    <lineage>
        <taxon>Bacteria</taxon>
        <taxon>Bacillati</taxon>
        <taxon>Actinomycetota</taxon>
        <taxon>Actinomycetes</taxon>
        <taxon>Mycobacteriales</taxon>
        <taxon>Nocardiaceae</taxon>
        <taxon>Rhodococcus</taxon>
    </lineage>
</organism>
<dbReference type="RefSeq" id="WP_378484266.1">
    <property type="nucleotide sequence ID" value="NZ_JBHUFB010000007.1"/>
</dbReference>
<evidence type="ECO:0000313" key="2">
    <source>
        <dbReference type="EMBL" id="MFD1811417.1"/>
    </source>
</evidence>
<sequence>MGIDAQRAEDLQGLDPVHHARKFQWQSVGQHRMSAASANPPASFDCMGTTMPPGQVRCQSNHLVAINLIYSPDTDADLGHSGEFRRRPDRERIRDGERLGT</sequence>
<dbReference type="Proteomes" id="UP001597286">
    <property type="component" value="Unassembled WGS sequence"/>
</dbReference>
<proteinExistence type="predicted"/>
<gene>
    <name evidence="2" type="ORF">ACFSJG_04265</name>
</gene>
<protein>
    <submittedName>
        <fullName evidence="2">Uncharacterized protein</fullName>
    </submittedName>
</protein>